<dbReference type="Proteomes" id="UP000045545">
    <property type="component" value="Unassembled WGS sequence"/>
</dbReference>
<dbReference type="RefSeq" id="WP_052729556.1">
    <property type="nucleotide sequence ID" value="NZ_CGIH01000005.1"/>
</dbReference>
<dbReference type="AlphaFoldDB" id="A0A0E4C7V3"/>
<protein>
    <submittedName>
        <fullName evidence="1">Uncharacterized</fullName>
    </submittedName>
</protein>
<name>A0A0E4C7V3_9FIRM</name>
<dbReference type="STRING" id="690567.552"/>
<accession>A0A0E4C7V3</accession>
<dbReference type="EMBL" id="CGIH01000005">
    <property type="protein sequence ID" value="CFX12728.1"/>
    <property type="molecule type" value="Genomic_DNA"/>
</dbReference>
<evidence type="ECO:0000313" key="1">
    <source>
        <dbReference type="EMBL" id="CFX12728.1"/>
    </source>
</evidence>
<keyword evidence="2" id="KW-1185">Reference proteome</keyword>
<gene>
    <name evidence="1" type="ORF">552</name>
</gene>
<sequence length="134" mass="15067">MSENDLGQQMAQFFRVLATEIENNPALARKLAVPFQDVAEASRKAAPAKRKAKDEAHVPEGFDPFQIYYDLGKLGLQQALEPLDAATLKAILSKFALDPSRSYTRWRKPERLMDFIIERVKAMSNKGQAFKPGT</sequence>
<proteinExistence type="predicted"/>
<evidence type="ECO:0000313" key="2">
    <source>
        <dbReference type="Proteomes" id="UP000045545"/>
    </source>
</evidence>
<dbReference type="OrthoDB" id="2083036at2"/>
<organism evidence="1 2">
    <name type="scientific">Syntrophomonas zehnderi OL-4</name>
    <dbReference type="NCBI Taxonomy" id="690567"/>
    <lineage>
        <taxon>Bacteria</taxon>
        <taxon>Bacillati</taxon>
        <taxon>Bacillota</taxon>
        <taxon>Clostridia</taxon>
        <taxon>Eubacteriales</taxon>
        <taxon>Syntrophomonadaceae</taxon>
        <taxon>Syntrophomonas</taxon>
    </lineage>
</organism>
<reference evidence="1 2" key="1">
    <citation type="submission" date="2015-03" db="EMBL/GenBank/DDBJ databases">
        <authorList>
            <person name="Murphy D."/>
        </authorList>
    </citation>
    <scope>NUCLEOTIDE SEQUENCE [LARGE SCALE GENOMIC DNA]</scope>
    <source>
        <strain evidence="1 2">OL-4</strain>
    </source>
</reference>